<accession>A0A812RWI7</accession>
<name>A0A812RWI7_9DINO</name>
<dbReference type="EMBL" id="CAJNDS010002375">
    <property type="protein sequence ID" value="CAE7454379.1"/>
    <property type="molecule type" value="Genomic_DNA"/>
</dbReference>
<keyword evidence="3" id="KW-1185">Reference proteome</keyword>
<evidence type="ECO:0000313" key="3">
    <source>
        <dbReference type="Proteomes" id="UP000604046"/>
    </source>
</evidence>
<protein>
    <submittedName>
        <fullName evidence="2">THO1 protein</fullName>
    </submittedName>
</protein>
<dbReference type="OrthoDB" id="444089at2759"/>
<evidence type="ECO:0000313" key="2">
    <source>
        <dbReference type="EMBL" id="CAE7454379.1"/>
    </source>
</evidence>
<feature type="region of interest" description="Disordered" evidence="1">
    <location>
        <begin position="323"/>
        <end position="348"/>
    </location>
</feature>
<evidence type="ECO:0000256" key="1">
    <source>
        <dbReference type="SAM" id="MobiDB-lite"/>
    </source>
</evidence>
<comment type="caution">
    <text evidence="2">The sequence shown here is derived from an EMBL/GenBank/DDBJ whole genome shotgun (WGS) entry which is preliminary data.</text>
</comment>
<feature type="region of interest" description="Disordered" evidence="1">
    <location>
        <begin position="387"/>
        <end position="416"/>
    </location>
</feature>
<dbReference type="Pfam" id="PF11957">
    <property type="entry name" value="efThoc1"/>
    <property type="match status" value="1"/>
</dbReference>
<sequence>MRRHLRRQSSLAETFSSLGHDPNLQYSDYTGFWALQESLQVVEKLFEKPENWKHFHAAMTKLLKQFEKYPTSAEQREPWTPPEPAPQRQVCRARAFRVQMDDPQLRIQFLTQVLIAFQALEQDVSSRRDRPGGLISTQPDSIHAQLKEIRSCIEKVLTQTRASVGTMVTHVLARESHWVNWKGMGCREWEHDSLEMLTGKAQEIDVVGTTVSFPKYDKPKLDPTIRDLLKEVKDFTPPVIQPPRTDSEGNPEPCALELRRIGEQGLDRHEGDEDPANGIEEEYKAKYNKAFMWQSRRLFGRHHIRVYARKEVSGKTDFMDFVRSARNRNPPPPEPAKEPEVASATSASAAPAPAAVATAAATPAPAAAEAPAVADVLEAAVAAAEAVADTPPGGEPVSVATEARNSENSGPSFFVNSTWDHQRGGGVDRMRLCFFDAGAAWPLAIEVDPPAAAVPAEEAR</sequence>
<proteinExistence type="predicted"/>
<feature type="compositionally biased region" description="Polar residues" evidence="1">
    <location>
        <begin position="406"/>
        <end position="416"/>
    </location>
</feature>
<reference evidence="2" key="1">
    <citation type="submission" date="2021-02" db="EMBL/GenBank/DDBJ databases">
        <authorList>
            <person name="Dougan E. K."/>
            <person name="Rhodes N."/>
            <person name="Thang M."/>
            <person name="Chan C."/>
        </authorList>
    </citation>
    <scope>NUCLEOTIDE SEQUENCE</scope>
</reference>
<dbReference type="GO" id="GO:0000445">
    <property type="term" value="C:THO complex part of transcription export complex"/>
    <property type="evidence" value="ECO:0007669"/>
    <property type="project" value="TreeGrafter"/>
</dbReference>
<dbReference type="PANTHER" id="PTHR13265:SF0">
    <property type="entry name" value="HPR1"/>
    <property type="match status" value="1"/>
</dbReference>
<dbReference type="Proteomes" id="UP000604046">
    <property type="component" value="Unassembled WGS sequence"/>
</dbReference>
<dbReference type="AlphaFoldDB" id="A0A812RWI7"/>
<gene>
    <name evidence="2" type="primary">THO1</name>
    <name evidence="2" type="ORF">SNAT2548_LOCUS24963</name>
</gene>
<dbReference type="InterPro" id="IPR021861">
    <property type="entry name" value="THO_THOC1"/>
</dbReference>
<organism evidence="2 3">
    <name type="scientific">Symbiodinium natans</name>
    <dbReference type="NCBI Taxonomy" id="878477"/>
    <lineage>
        <taxon>Eukaryota</taxon>
        <taxon>Sar</taxon>
        <taxon>Alveolata</taxon>
        <taxon>Dinophyceae</taxon>
        <taxon>Suessiales</taxon>
        <taxon>Symbiodiniaceae</taxon>
        <taxon>Symbiodinium</taxon>
    </lineage>
</organism>
<dbReference type="GO" id="GO:0006406">
    <property type="term" value="P:mRNA export from nucleus"/>
    <property type="evidence" value="ECO:0007669"/>
    <property type="project" value="TreeGrafter"/>
</dbReference>
<dbReference type="PANTHER" id="PTHR13265">
    <property type="entry name" value="THO COMPLEX SUBUNIT 1"/>
    <property type="match status" value="1"/>
</dbReference>